<evidence type="ECO:0000256" key="5">
    <source>
        <dbReference type="ARBA" id="ARBA00023015"/>
    </source>
</evidence>
<reference evidence="9 10" key="1">
    <citation type="submission" date="2018-10" db="EMBL/GenBank/DDBJ databases">
        <title>Phylogenomics of Brevibacillus.</title>
        <authorList>
            <person name="Dunlap C."/>
        </authorList>
    </citation>
    <scope>NUCLEOTIDE SEQUENCE [LARGE SCALE GENOMIC DNA]</scope>
    <source>
        <strain evidence="9 10">JCM 15716</strain>
    </source>
</reference>
<dbReference type="CDD" id="cd07377">
    <property type="entry name" value="WHTH_GntR"/>
    <property type="match status" value="1"/>
</dbReference>
<dbReference type="InterPro" id="IPR000524">
    <property type="entry name" value="Tscrpt_reg_HTH_GntR"/>
</dbReference>
<dbReference type="Proteomes" id="UP000271031">
    <property type="component" value="Unassembled WGS sequence"/>
</dbReference>
<dbReference type="RefSeq" id="WP_122917637.1">
    <property type="nucleotide sequence ID" value="NZ_RHHQ01000007.1"/>
</dbReference>
<dbReference type="InterPro" id="IPR051446">
    <property type="entry name" value="HTH_trans_reg/aminotransferase"/>
</dbReference>
<dbReference type="GO" id="GO:0003700">
    <property type="term" value="F:DNA-binding transcription factor activity"/>
    <property type="evidence" value="ECO:0007669"/>
    <property type="project" value="InterPro"/>
</dbReference>
<evidence type="ECO:0000313" key="10">
    <source>
        <dbReference type="Proteomes" id="UP000271031"/>
    </source>
</evidence>
<dbReference type="InterPro" id="IPR004839">
    <property type="entry name" value="Aminotransferase_I/II_large"/>
</dbReference>
<keyword evidence="6" id="KW-0238">DNA-binding</keyword>
<keyword evidence="5" id="KW-0805">Transcription regulation</keyword>
<evidence type="ECO:0000256" key="3">
    <source>
        <dbReference type="ARBA" id="ARBA00022576"/>
    </source>
</evidence>
<evidence type="ECO:0000256" key="6">
    <source>
        <dbReference type="ARBA" id="ARBA00023125"/>
    </source>
</evidence>
<sequence>MHKYARLLTEIEQRIEAGEWKDGERLPSIREFAKTHHVSNSTVIQAYAELERRHLIYAIPKSGYRVVKQTRERQPDQHAPLDFASASPDPAVFPYLDFQHCINKAIDTYQNDLFTYGTASGLPSLVAALPSLLADDQVFTKPQRIAITSGVQQALSLLVTMPFPNKKQTVLIEQPSYHLLIKLLAMYNIPVIGIERTAAGIDLDELEKIFQTEPIKFFYTMPRFHNPLGTSLSAKQKKAIVELARAYEVYLVEDDYVADFETDAKVDPMYAYSPNDTVIYLKSYSKILFPGLRVGVAVLPEELCEIFATHKQLHDIDSSMLSQAALEIYYKSGMFARHKEKIRSSYSSRSERLRKALAKQAHDGAISMPLPHFVHTCLSLEKAGAVSAAIQRLRKRGVIANSADECFLAAGSSKPLLRLNVSRVPEEAIARGVEEIFAVLGNKR</sequence>
<evidence type="ECO:0000256" key="4">
    <source>
        <dbReference type="ARBA" id="ARBA00022898"/>
    </source>
</evidence>
<dbReference type="Gene3D" id="3.40.640.10">
    <property type="entry name" value="Type I PLP-dependent aspartate aminotransferase-like (Major domain)"/>
    <property type="match status" value="1"/>
</dbReference>
<comment type="cofactor">
    <cofactor evidence="1">
        <name>pyridoxal 5'-phosphate</name>
        <dbReference type="ChEBI" id="CHEBI:597326"/>
    </cofactor>
</comment>
<proteinExistence type="inferred from homology"/>
<evidence type="ECO:0000313" key="9">
    <source>
        <dbReference type="EMBL" id="RNB90710.1"/>
    </source>
</evidence>
<dbReference type="PANTHER" id="PTHR46577:SF1">
    <property type="entry name" value="HTH-TYPE TRANSCRIPTIONAL REGULATORY PROTEIN GABR"/>
    <property type="match status" value="1"/>
</dbReference>
<name>A0A3M8DRD8_9BACL</name>
<dbReference type="Pfam" id="PF00392">
    <property type="entry name" value="GntR"/>
    <property type="match status" value="1"/>
</dbReference>
<keyword evidence="9" id="KW-0808">Transferase</keyword>
<dbReference type="GO" id="GO:0008483">
    <property type="term" value="F:transaminase activity"/>
    <property type="evidence" value="ECO:0007669"/>
    <property type="project" value="UniProtKB-KW"/>
</dbReference>
<dbReference type="SUPFAM" id="SSF46785">
    <property type="entry name" value="Winged helix' DNA-binding domain"/>
    <property type="match status" value="1"/>
</dbReference>
<dbReference type="CDD" id="cd00609">
    <property type="entry name" value="AAT_like"/>
    <property type="match status" value="1"/>
</dbReference>
<protein>
    <submittedName>
        <fullName evidence="9">PLP-dependent aminotransferase family protein</fullName>
    </submittedName>
</protein>
<dbReference type="InterPro" id="IPR036390">
    <property type="entry name" value="WH_DNA-bd_sf"/>
</dbReference>
<dbReference type="SUPFAM" id="SSF53383">
    <property type="entry name" value="PLP-dependent transferases"/>
    <property type="match status" value="1"/>
</dbReference>
<dbReference type="SMART" id="SM00345">
    <property type="entry name" value="HTH_GNTR"/>
    <property type="match status" value="1"/>
</dbReference>
<comment type="similarity">
    <text evidence="2">In the C-terminal section; belongs to the class-I pyridoxal-phosphate-dependent aminotransferase family.</text>
</comment>
<dbReference type="OrthoDB" id="9802601at2"/>
<keyword evidence="7" id="KW-0804">Transcription</keyword>
<evidence type="ECO:0000259" key="8">
    <source>
        <dbReference type="PROSITE" id="PS50949"/>
    </source>
</evidence>
<comment type="caution">
    <text evidence="9">The sequence shown here is derived from an EMBL/GenBank/DDBJ whole genome shotgun (WGS) entry which is preliminary data.</text>
</comment>
<dbReference type="EMBL" id="RHHQ01000007">
    <property type="protein sequence ID" value="RNB90710.1"/>
    <property type="molecule type" value="Genomic_DNA"/>
</dbReference>
<organism evidence="9 10">
    <name type="scientific">Brevibacillus fluminis</name>
    <dbReference type="NCBI Taxonomy" id="511487"/>
    <lineage>
        <taxon>Bacteria</taxon>
        <taxon>Bacillati</taxon>
        <taxon>Bacillota</taxon>
        <taxon>Bacilli</taxon>
        <taxon>Bacillales</taxon>
        <taxon>Paenibacillaceae</taxon>
        <taxon>Brevibacillus</taxon>
    </lineage>
</organism>
<dbReference type="Pfam" id="PF00155">
    <property type="entry name" value="Aminotran_1_2"/>
    <property type="match status" value="1"/>
</dbReference>
<gene>
    <name evidence="9" type="ORF">EDM56_06940</name>
</gene>
<dbReference type="GO" id="GO:0030170">
    <property type="term" value="F:pyridoxal phosphate binding"/>
    <property type="evidence" value="ECO:0007669"/>
    <property type="project" value="InterPro"/>
</dbReference>
<accession>A0A3M8DRD8</accession>
<evidence type="ECO:0000256" key="7">
    <source>
        <dbReference type="ARBA" id="ARBA00023163"/>
    </source>
</evidence>
<keyword evidence="10" id="KW-1185">Reference proteome</keyword>
<evidence type="ECO:0000256" key="1">
    <source>
        <dbReference type="ARBA" id="ARBA00001933"/>
    </source>
</evidence>
<dbReference type="GO" id="GO:0003677">
    <property type="term" value="F:DNA binding"/>
    <property type="evidence" value="ECO:0007669"/>
    <property type="project" value="UniProtKB-KW"/>
</dbReference>
<dbReference type="PROSITE" id="PS50949">
    <property type="entry name" value="HTH_GNTR"/>
    <property type="match status" value="1"/>
</dbReference>
<dbReference type="AlphaFoldDB" id="A0A3M8DRD8"/>
<keyword evidence="3 9" id="KW-0032">Aminotransferase</keyword>
<feature type="domain" description="HTH gntR-type" evidence="8">
    <location>
        <begin position="1"/>
        <end position="69"/>
    </location>
</feature>
<dbReference type="InterPro" id="IPR015421">
    <property type="entry name" value="PyrdxlP-dep_Trfase_major"/>
</dbReference>
<keyword evidence="4" id="KW-0663">Pyridoxal phosphate</keyword>
<dbReference type="InterPro" id="IPR015424">
    <property type="entry name" value="PyrdxlP-dep_Trfase"/>
</dbReference>
<evidence type="ECO:0000256" key="2">
    <source>
        <dbReference type="ARBA" id="ARBA00005384"/>
    </source>
</evidence>
<dbReference type="InterPro" id="IPR036388">
    <property type="entry name" value="WH-like_DNA-bd_sf"/>
</dbReference>
<dbReference type="Gene3D" id="1.10.10.10">
    <property type="entry name" value="Winged helix-like DNA-binding domain superfamily/Winged helix DNA-binding domain"/>
    <property type="match status" value="1"/>
</dbReference>
<dbReference type="PANTHER" id="PTHR46577">
    <property type="entry name" value="HTH-TYPE TRANSCRIPTIONAL REGULATORY PROTEIN GABR"/>
    <property type="match status" value="1"/>
</dbReference>